<name>A0A913Y810_EXADI</name>
<dbReference type="AlphaFoldDB" id="A0A913Y810"/>
<feature type="domain" description="THAP-type" evidence="8">
    <location>
        <begin position="92"/>
        <end position="176"/>
    </location>
</feature>
<keyword evidence="2" id="KW-0479">Metal-binding</keyword>
<sequence length="607" mass="69619">MATKYHEGRSHSGLSRTPIVWQFNLSRAPWWGGQFERLVGIVKLAPYKSIGRGFLNWNELEELMLDIEVSINNRPLSYVEDDDDNIKQILAMVKHCIAYGCSNRSSKPECSGLSWHLLPLNDKKLLAEWLVKIRRENTPVTKNSYLCSEHFGKECFIKPIGGQRRRLKQGSVPSKFSFIQEKPGRKKPCYRAQQTNTVKQINNPVEVRSNSDTSMTDEIGNNSEAGSDIGHAADGNNSDLPYVDVERELPMQEKYTRLLNEFEAMKLEMTNKIKELEKQIEEDQEVRKELELQLIRGKFSIETVKDNDKLLKFYTSFENYKVFSMVLDFLGRDAASNLDYKNKNTEQKNYTYKPGPSRVFSVENEFFMVLCRLKVGLLEEDLAARFGVAQSTVSSIINTWIKFIFYRFRELDVFPPREIVQLHMPECFKKKYPSTTLIIDATEIFIEKPNNPEAQQLTFSSYKNANTLKALVGIVPKGGISFVSTLFGGSISDKELTEKSGLIDKLQRNDVIMADRGFNISNLLAEKGVKVNIPPFMNVSGQFEESELLETRRIATLRIHVERAMERIKNFHILDFIPITLCRNGIIDMIFFVCAMLSNFQKPLVNG</sequence>
<dbReference type="EnsemblMetazoa" id="XM_021060937.2">
    <property type="protein sequence ID" value="XP_020916596.1"/>
    <property type="gene ID" value="LOC110253981"/>
</dbReference>
<feature type="coiled-coil region" evidence="7">
    <location>
        <begin position="259"/>
        <end position="293"/>
    </location>
</feature>
<dbReference type="OMA" id="VENEFFM"/>
<evidence type="ECO:0000256" key="6">
    <source>
        <dbReference type="PROSITE-ProRule" id="PRU00309"/>
    </source>
</evidence>
<dbReference type="Proteomes" id="UP000887567">
    <property type="component" value="Unplaced"/>
</dbReference>
<proteinExistence type="predicted"/>
<evidence type="ECO:0000313" key="9">
    <source>
        <dbReference type="EnsemblMetazoa" id="XP_020916596.1"/>
    </source>
</evidence>
<keyword evidence="5 6" id="KW-0238">DNA-binding</keyword>
<dbReference type="RefSeq" id="XP_020916596.1">
    <property type="nucleotide sequence ID" value="XM_021060937.2"/>
</dbReference>
<evidence type="ECO:0000256" key="5">
    <source>
        <dbReference type="ARBA" id="ARBA00023125"/>
    </source>
</evidence>
<dbReference type="PROSITE" id="PS50950">
    <property type="entry name" value="ZF_THAP"/>
    <property type="match status" value="1"/>
</dbReference>
<dbReference type="GO" id="GO:0003677">
    <property type="term" value="F:DNA binding"/>
    <property type="evidence" value="ECO:0007669"/>
    <property type="project" value="UniProtKB-UniRule"/>
</dbReference>
<dbReference type="SMART" id="SM00692">
    <property type="entry name" value="DM3"/>
    <property type="match status" value="1"/>
</dbReference>
<dbReference type="OrthoDB" id="10020990at2759"/>
<organism evidence="9 10">
    <name type="scientific">Exaiptasia diaphana</name>
    <name type="common">Tropical sea anemone</name>
    <name type="synonym">Aiptasia pulchella</name>
    <dbReference type="NCBI Taxonomy" id="2652724"/>
    <lineage>
        <taxon>Eukaryota</taxon>
        <taxon>Metazoa</taxon>
        <taxon>Cnidaria</taxon>
        <taxon>Anthozoa</taxon>
        <taxon>Hexacorallia</taxon>
        <taxon>Actiniaria</taxon>
        <taxon>Aiptasiidae</taxon>
        <taxon>Exaiptasia</taxon>
    </lineage>
</organism>
<evidence type="ECO:0000259" key="8">
    <source>
        <dbReference type="PROSITE" id="PS50950"/>
    </source>
</evidence>
<protein>
    <recommendedName>
        <fullName evidence="8">THAP-type domain-containing protein</fullName>
    </recommendedName>
</protein>
<dbReference type="PANTHER" id="PTHR23080">
    <property type="entry name" value="THAP DOMAIN PROTEIN"/>
    <property type="match status" value="1"/>
</dbReference>
<dbReference type="Pfam" id="PF05485">
    <property type="entry name" value="THAP"/>
    <property type="match status" value="1"/>
</dbReference>
<dbReference type="SUPFAM" id="SSF57716">
    <property type="entry name" value="Glucocorticoid receptor-like (DNA-binding domain)"/>
    <property type="match status" value="1"/>
</dbReference>
<accession>A0A913Y810</accession>
<evidence type="ECO:0000256" key="3">
    <source>
        <dbReference type="ARBA" id="ARBA00022771"/>
    </source>
</evidence>
<evidence type="ECO:0000256" key="2">
    <source>
        <dbReference type="ARBA" id="ARBA00022723"/>
    </source>
</evidence>
<dbReference type="KEGG" id="epa:110253981"/>
<dbReference type="PANTHER" id="PTHR23080:SF133">
    <property type="entry name" value="SI:CH211-262I1.5-RELATED"/>
    <property type="match status" value="1"/>
</dbReference>
<evidence type="ECO:0000256" key="1">
    <source>
        <dbReference type="ARBA" id="ARBA00001968"/>
    </source>
</evidence>
<dbReference type="InterPro" id="IPR027806">
    <property type="entry name" value="HARBI1_dom"/>
</dbReference>
<dbReference type="InterPro" id="IPR027805">
    <property type="entry name" value="Transposase_HTH_dom"/>
</dbReference>
<evidence type="ECO:0000256" key="4">
    <source>
        <dbReference type="ARBA" id="ARBA00022833"/>
    </source>
</evidence>
<dbReference type="GeneID" id="110253981"/>
<evidence type="ECO:0000256" key="7">
    <source>
        <dbReference type="SAM" id="Coils"/>
    </source>
</evidence>
<dbReference type="SMART" id="SM00980">
    <property type="entry name" value="THAP"/>
    <property type="match status" value="1"/>
</dbReference>
<comment type="cofactor">
    <cofactor evidence="1">
        <name>a divalent metal cation</name>
        <dbReference type="ChEBI" id="CHEBI:60240"/>
    </cofactor>
</comment>
<dbReference type="Pfam" id="PF13613">
    <property type="entry name" value="HTH_Tnp_4"/>
    <property type="match status" value="1"/>
</dbReference>
<reference evidence="9" key="1">
    <citation type="submission" date="2022-11" db="UniProtKB">
        <authorList>
            <consortium name="EnsemblMetazoa"/>
        </authorList>
    </citation>
    <scope>IDENTIFICATION</scope>
</reference>
<keyword evidence="10" id="KW-1185">Reference proteome</keyword>
<dbReference type="Pfam" id="PF13359">
    <property type="entry name" value="DDE_Tnp_4"/>
    <property type="match status" value="1"/>
</dbReference>
<keyword evidence="4" id="KW-0862">Zinc</keyword>
<dbReference type="InterPro" id="IPR006612">
    <property type="entry name" value="THAP_Znf"/>
</dbReference>
<dbReference type="GO" id="GO:0008270">
    <property type="term" value="F:zinc ion binding"/>
    <property type="evidence" value="ECO:0007669"/>
    <property type="project" value="UniProtKB-KW"/>
</dbReference>
<keyword evidence="3 6" id="KW-0863">Zinc-finger</keyword>
<keyword evidence="7" id="KW-0175">Coiled coil</keyword>
<evidence type="ECO:0000313" key="10">
    <source>
        <dbReference type="Proteomes" id="UP000887567"/>
    </source>
</evidence>